<proteinExistence type="predicted"/>
<evidence type="ECO:0000259" key="7">
    <source>
        <dbReference type="PROSITE" id="PS50045"/>
    </source>
</evidence>
<reference evidence="8" key="1">
    <citation type="journal article" date="2011" name="Environ. Microbiol.">
        <title>Genomic insights into the metabolic potential of the polycyclic aromatic hydrocarbon degrading sulfate-reducing Deltaproteobacterium N47.</title>
        <authorList>
            <person name="Bergmann F."/>
            <person name="Selesi D."/>
            <person name="Weinmaier T."/>
            <person name="Tischler P."/>
            <person name="Rattei T."/>
            <person name="Meckenstock R.U."/>
        </authorList>
    </citation>
    <scope>NUCLEOTIDE SEQUENCE</scope>
</reference>
<keyword evidence="6" id="KW-1133">Transmembrane helix</keyword>
<dbReference type="InterPro" id="IPR002078">
    <property type="entry name" value="Sigma_54_int"/>
</dbReference>
<accession>E1YCT7</accession>
<name>E1YCT7_9BACT</name>
<dbReference type="GO" id="GO:0043565">
    <property type="term" value="F:sequence-specific DNA binding"/>
    <property type="evidence" value="ECO:0007669"/>
    <property type="project" value="InterPro"/>
</dbReference>
<dbReference type="Gene3D" id="1.10.8.60">
    <property type="match status" value="1"/>
</dbReference>
<dbReference type="SUPFAM" id="SSF46689">
    <property type="entry name" value="Homeodomain-like"/>
    <property type="match status" value="1"/>
</dbReference>
<feature type="transmembrane region" description="Helical" evidence="6">
    <location>
        <begin position="12"/>
        <end position="34"/>
    </location>
</feature>
<dbReference type="SUPFAM" id="SSF52540">
    <property type="entry name" value="P-loop containing nucleoside triphosphate hydrolases"/>
    <property type="match status" value="1"/>
</dbReference>
<dbReference type="AlphaFoldDB" id="E1YCT7"/>
<dbReference type="PROSITE" id="PS00675">
    <property type="entry name" value="SIGMA54_INTERACT_1"/>
    <property type="match status" value="1"/>
</dbReference>
<dbReference type="InterPro" id="IPR025943">
    <property type="entry name" value="Sigma_54_int_dom_ATP-bd_2"/>
</dbReference>
<evidence type="ECO:0000313" key="8">
    <source>
        <dbReference type="EMBL" id="CBX28381.1"/>
    </source>
</evidence>
<evidence type="ECO:0000256" key="2">
    <source>
        <dbReference type="ARBA" id="ARBA00022840"/>
    </source>
</evidence>
<dbReference type="Pfam" id="PF25601">
    <property type="entry name" value="AAA_lid_14"/>
    <property type="match status" value="1"/>
</dbReference>
<keyword evidence="6" id="KW-0812">Transmembrane</keyword>
<dbReference type="InterPro" id="IPR025944">
    <property type="entry name" value="Sigma_54_int_dom_CS"/>
</dbReference>
<dbReference type="Gene3D" id="1.10.10.60">
    <property type="entry name" value="Homeodomain-like"/>
    <property type="match status" value="1"/>
</dbReference>
<feature type="transmembrane region" description="Helical" evidence="6">
    <location>
        <begin position="46"/>
        <end position="69"/>
    </location>
</feature>
<dbReference type="InterPro" id="IPR002197">
    <property type="entry name" value="HTH_Fis"/>
</dbReference>
<dbReference type="InterPro" id="IPR058031">
    <property type="entry name" value="AAA_lid_NorR"/>
</dbReference>
<dbReference type="InterPro" id="IPR027417">
    <property type="entry name" value="P-loop_NTPase"/>
</dbReference>
<dbReference type="Pfam" id="PF00158">
    <property type="entry name" value="Sigma54_activat"/>
    <property type="match status" value="1"/>
</dbReference>
<dbReference type="PROSITE" id="PS00676">
    <property type="entry name" value="SIGMA54_INTERACT_2"/>
    <property type="match status" value="1"/>
</dbReference>
<keyword evidence="3" id="KW-0805">Transcription regulation</keyword>
<keyword evidence="6" id="KW-0472">Membrane</keyword>
<evidence type="ECO:0000256" key="5">
    <source>
        <dbReference type="ARBA" id="ARBA00023163"/>
    </source>
</evidence>
<sequence>MKKKYFQVSLYILVPFILSGLSLLWVILTGRIAYEQGAKVSDTSLFIYWEMLVFTISFMISLFIIWLLLRPVTNFIKKAEKLPVFPKSPKKSDNDTKDTLEHFTQVFDQIANILSKVEAEEMFPKIIGQSKVMRGVFTQLLKVAPTDTTVLILGESGTGKELLAESIFDHSLRRNGPFVKINCVAIPENLLESELFGYEKGAFTGATSRKIGKFEIADGGTIFLDEIGDMPLSTQAKILRILQEKELQRVGSSKTIKVDIRFIAATNKDLPEMVKQGLFREDLYYRINVFFIQLPPLRERKEDIPYLAEKFLKQNFKSVTLSERALQIITAYNWPGNIRELKNTLERADVLTETDVIEPMHLPSHITKDISASKIINELPDNISIDDRLCEIEKGLIIEAINRTGGVQVKAAQLLGINQRSLWHRIKKYEIDVAALKQSTKNVD</sequence>
<dbReference type="EMBL" id="FR695868">
    <property type="protein sequence ID" value="CBX28381.1"/>
    <property type="molecule type" value="Genomic_DNA"/>
</dbReference>
<dbReference type="CDD" id="cd00009">
    <property type="entry name" value="AAA"/>
    <property type="match status" value="1"/>
</dbReference>
<evidence type="ECO:0000256" key="4">
    <source>
        <dbReference type="ARBA" id="ARBA00023125"/>
    </source>
</evidence>
<dbReference type="SMART" id="SM00382">
    <property type="entry name" value="AAA"/>
    <property type="match status" value="1"/>
</dbReference>
<dbReference type="InterPro" id="IPR009057">
    <property type="entry name" value="Homeodomain-like_sf"/>
</dbReference>
<protein>
    <submittedName>
        <fullName evidence="8">Acetoacetate metabolism regulatory protein atoC</fullName>
    </submittedName>
</protein>
<organism evidence="8">
    <name type="scientific">uncultured Desulfobacterium sp</name>
    <dbReference type="NCBI Taxonomy" id="201089"/>
    <lineage>
        <taxon>Bacteria</taxon>
        <taxon>Pseudomonadati</taxon>
        <taxon>Thermodesulfobacteriota</taxon>
        <taxon>Desulfobacteria</taxon>
        <taxon>Desulfobacterales</taxon>
        <taxon>Desulfobacteriaceae</taxon>
        <taxon>Desulfobacterium</taxon>
        <taxon>environmental samples</taxon>
    </lineage>
</organism>
<gene>
    <name evidence="8" type="ORF">N47_G37050</name>
</gene>
<keyword evidence="2" id="KW-0067">ATP-binding</keyword>
<dbReference type="Pfam" id="PF02954">
    <property type="entry name" value="HTH_8"/>
    <property type="match status" value="1"/>
</dbReference>
<dbReference type="PROSITE" id="PS50045">
    <property type="entry name" value="SIGMA54_INTERACT_4"/>
    <property type="match status" value="1"/>
</dbReference>
<evidence type="ECO:0000256" key="6">
    <source>
        <dbReference type="SAM" id="Phobius"/>
    </source>
</evidence>
<feature type="domain" description="Sigma-54 factor interaction" evidence="7">
    <location>
        <begin position="126"/>
        <end position="350"/>
    </location>
</feature>
<dbReference type="PANTHER" id="PTHR32071:SF57">
    <property type="entry name" value="C4-DICARBOXYLATE TRANSPORT TRANSCRIPTIONAL REGULATORY PROTEIN DCTD"/>
    <property type="match status" value="1"/>
</dbReference>
<dbReference type="PANTHER" id="PTHR32071">
    <property type="entry name" value="TRANSCRIPTIONAL REGULATORY PROTEIN"/>
    <property type="match status" value="1"/>
</dbReference>
<dbReference type="PROSITE" id="PS00688">
    <property type="entry name" value="SIGMA54_INTERACT_3"/>
    <property type="match status" value="1"/>
</dbReference>
<evidence type="ECO:0000256" key="3">
    <source>
        <dbReference type="ARBA" id="ARBA00023015"/>
    </source>
</evidence>
<keyword evidence="5" id="KW-0804">Transcription</keyword>
<dbReference type="GO" id="GO:0005524">
    <property type="term" value="F:ATP binding"/>
    <property type="evidence" value="ECO:0007669"/>
    <property type="project" value="UniProtKB-KW"/>
</dbReference>
<evidence type="ECO:0000256" key="1">
    <source>
        <dbReference type="ARBA" id="ARBA00022741"/>
    </source>
</evidence>
<keyword evidence="4" id="KW-0238">DNA-binding</keyword>
<dbReference type="InterPro" id="IPR025662">
    <property type="entry name" value="Sigma_54_int_dom_ATP-bd_1"/>
</dbReference>
<dbReference type="FunFam" id="3.40.50.300:FF:000006">
    <property type="entry name" value="DNA-binding transcriptional regulator NtrC"/>
    <property type="match status" value="1"/>
</dbReference>
<dbReference type="GO" id="GO:0006355">
    <property type="term" value="P:regulation of DNA-templated transcription"/>
    <property type="evidence" value="ECO:0007669"/>
    <property type="project" value="InterPro"/>
</dbReference>
<dbReference type="PRINTS" id="PR01590">
    <property type="entry name" value="HTHFIS"/>
</dbReference>
<dbReference type="Gene3D" id="3.40.50.300">
    <property type="entry name" value="P-loop containing nucleotide triphosphate hydrolases"/>
    <property type="match status" value="1"/>
</dbReference>
<dbReference type="InterPro" id="IPR003593">
    <property type="entry name" value="AAA+_ATPase"/>
</dbReference>
<keyword evidence="1" id="KW-0547">Nucleotide-binding</keyword>